<keyword evidence="15" id="KW-0482">Metalloprotease</keyword>
<dbReference type="GO" id="GO:0004180">
    <property type="term" value="F:carboxypeptidase activity"/>
    <property type="evidence" value="ECO:0007669"/>
    <property type="project" value="UniProtKB-KW"/>
</dbReference>
<dbReference type="RefSeq" id="WP_009576303.1">
    <property type="nucleotide sequence ID" value="NZ_AEIG01000062.1"/>
</dbReference>
<keyword evidence="18" id="KW-0458">Lysosome</keyword>
<dbReference type="STRING" id="2518989.IMCC3088_2128"/>
<dbReference type="GO" id="GO:0070573">
    <property type="term" value="F:metallodipeptidase activity"/>
    <property type="evidence" value="ECO:0007669"/>
    <property type="project" value="InterPro"/>
</dbReference>
<comment type="subcellular location">
    <subcellularLocation>
        <location evidence="1">Endoplasmic reticulum</location>
    </subcellularLocation>
    <subcellularLocation>
        <location evidence="3">Golgi apparatus</location>
    </subcellularLocation>
    <subcellularLocation>
        <location evidence="2">Lysosome</location>
    </subcellularLocation>
    <subcellularLocation>
        <location evidence="4">Secreted</location>
    </subcellularLocation>
</comment>
<dbReference type="EMBL" id="AEIG01000062">
    <property type="protein sequence ID" value="EGG29208.1"/>
    <property type="molecule type" value="Genomic_DNA"/>
</dbReference>
<keyword evidence="14" id="KW-0333">Golgi apparatus</keyword>
<keyword evidence="6" id="KW-0964">Secreted</keyword>
<proteinExistence type="predicted"/>
<sequence length="462" mass="48819">MRLHRSALAALTFWTCASVAEPLPQDWVDQARAIGYEAANSNIAYSVVESLTTEVGPRLAGTEAEARARDWAVSELTKLGFDSVTVEPFEVPLWERHIERGRIVAPGEQPLVLVGLGGSASTGDAGVKGAILRVESPEALQALADGSAKGKIVFVDQVMARTQDGAGYSAAVRKRRETGEQAYRLGAVGALIRSVGTSGHRFAHTGQMKRAGTSDLPVVPTAAVSGADADQLGRLLDRHDSVEVELVLTSEYLPAAQSGNVVAEIKGRTRPDEVVIIGAHLDSWDLGTGALDDGAGVGVVVAAAKALMDAMPEGPDRTLRVVLFGAEEVGLVGAKAYAQKHQADLDNIVLAFESDFGAGDIWRLDHGVADDALPLIKSMTAMLSPWGVIPGKPGATGGPDISVLAQAGVPVITPLQNGWDYFDYHHTPDDTLDKLERHSLDQNVGVYAAILSVALREGVYFK</sequence>
<dbReference type="Proteomes" id="UP000005615">
    <property type="component" value="Unassembled WGS sequence"/>
</dbReference>
<keyword evidence="21" id="KW-0031">Aminopeptidase</keyword>
<evidence type="ECO:0000256" key="16">
    <source>
        <dbReference type="ARBA" id="ARBA00023145"/>
    </source>
</evidence>
<dbReference type="GO" id="GO:0006508">
    <property type="term" value="P:proteolysis"/>
    <property type="evidence" value="ECO:0007669"/>
    <property type="project" value="UniProtKB-KW"/>
</dbReference>
<keyword evidence="22" id="KW-1185">Reference proteome</keyword>
<keyword evidence="7" id="KW-0121">Carboxypeptidase</keyword>
<dbReference type="SUPFAM" id="SSF53187">
    <property type="entry name" value="Zn-dependent exopeptidases"/>
    <property type="match status" value="1"/>
</dbReference>
<evidence type="ECO:0000256" key="6">
    <source>
        <dbReference type="ARBA" id="ARBA00022525"/>
    </source>
</evidence>
<keyword evidence="8" id="KW-0645">Protease</keyword>
<evidence type="ECO:0000256" key="10">
    <source>
        <dbReference type="ARBA" id="ARBA00022729"/>
    </source>
</evidence>
<keyword evidence="16" id="KW-0865">Zymogen</keyword>
<organism evidence="21 22">
    <name type="scientific">Aequoribacter fuscus</name>
    <dbReference type="NCBI Taxonomy" id="2518989"/>
    <lineage>
        <taxon>Bacteria</taxon>
        <taxon>Pseudomonadati</taxon>
        <taxon>Pseudomonadota</taxon>
        <taxon>Gammaproteobacteria</taxon>
        <taxon>Cellvibrionales</taxon>
        <taxon>Halieaceae</taxon>
        <taxon>Aequoribacter</taxon>
    </lineage>
</organism>
<dbReference type="Gene3D" id="3.50.30.30">
    <property type="match status" value="1"/>
</dbReference>
<gene>
    <name evidence="21" type="ORF">IMCC3088_2128</name>
</gene>
<keyword evidence="17" id="KW-0325">Glycoprotein</keyword>
<protein>
    <recommendedName>
        <fullName evidence="5">Carboxypeptidase Q</fullName>
    </recommendedName>
    <alternativeName>
        <fullName evidence="20">Plasma glutamate carboxypeptidase</fullName>
    </alternativeName>
</protein>
<evidence type="ECO:0000256" key="5">
    <source>
        <dbReference type="ARBA" id="ARBA00014116"/>
    </source>
</evidence>
<comment type="subunit">
    <text evidence="19">Homodimer. The monomeric form is inactive while the homodimer is active.</text>
</comment>
<evidence type="ECO:0000256" key="7">
    <source>
        <dbReference type="ARBA" id="ARBA00022645"/>
    </source>
</evidence>
<dbReference type="InterPro" id="IPR007484">
    <property type="entry name" value="Peptidase_M28"/>
</dbReference>
<evidence type="ECO:0000313" key="22">
    <source>
        <dbReference type="Proteomes" id="UP000005615"/>
    </source>
</evidence>
<evidence type="ECO:0000256" key="20">
    <source>
        <dbReference type="ARBA" id="ARBA00033328"/>
    </source>
</evidence>
<keyword evidence="9" id="KW-0479">Metal-binding</keyword>
<accession>F3L3D6</accession>
<dbReference type="InterPro" id="IPR039866">
    <property type="entry name" value="CPQ"/>
</dbReference>
<dbReference type="PANTHER" id="PTHR12053:SF3">
    <property type="entry name" value="CARBOXYPEPTIDASE Q"/>
    <property type="match status" value="1"/>
</dbReference>
<evidence type="ECO:0000256" key="18">
    <source>
        <dbReference type="ARBA" id="ARBA00023228"/>
    </source>
</evidence>
<evidence type="ECO:0000256" key="1">
    <source>
        <dbReference type="ARBA" id="ARBA00004240"/>
    </source>
</evidence>
<evidence type="ECO:0000256" key="13">
    <source>
        <dbReference type="ARBA" id="ARBA00022833"/>
    </source>
</evidence>
<dbReference type="GO" id="GO:0005764">
    <property type="term" value="C:lysosome"/>
    <property type="evidence" value="ECO:0007669"/>
    <property type="project" value="UniProtKB-SubCell"/>
</dbReference>
<name>F3L3D6_9GAMM</name>
<evidence type="ECO:0000256" key="3">
    <source>
        <dbReference type="ARBA" id="ARBA00004555"/>
    </source>
</evidence>
<keyword evidence="10" id="KW-0732">Signal</keyword>
<dbReference type="PANTHER" id="PTHR12053">
    <property type="entry name" value="PROTEASE FAMILY M28 PLASMA GLUTAMATE CARBOXYPEPTIDASE-RELATED"/>
    <property type="match status" value="1"/>
</dbReference>
<dbReference type="GO" id="GO:0004177">
    <property type="term" value="F:aminopeptidase activity"/>
    <property type="evidence" value="ECO:0007669"/>
    <property type="project" value="UniProtKB-KW"/>
</dbReference>
<dbReference type="Gene3D" id="3.40.630.10">
    <property type="entry name" value="Zn peptidases"/>
    <property type="match status" value="1"/>
</dbReference>
<evidence type="ECO:0000256" key="15">
    <source>
        <dbReference type="ARBA" id="ARBA00023049"/>
    </source>
</evidence>
<reference evidence="21 22" key="1">
    <citation type="journal article" date="2011" name="J. Bacteriol.">
        <title>Genome sequence of strain IMCC3088, a proteorhodopsin-containing marine bacterium belonging to the OM60/NOR5 clade.</title>
        <authorList>
            <person name="Jang Y."/>
            <person name="Oh H.M."/>
            <person name="Kang I."/>
            <person name="Lee K."/>
            <person name="Yang S.J."/>
            <person name="Cho J.C."/>
        </authorList>
    </citation>
    <scope>NUCLEOTIDE SEQUENCE [LARGE SCALE GENOMIC DNA]</scope>
    <source>
        <strain evidence="21 22">IMCC3088</strain>
    </source>
</reference>
<dbReference type="GO" id="GO:0005576">
    <property type="term" value="C:extracellular region"/>
    <property type="evidence" value="ECO:0007669"/>
    <property type="project" value="UniProtKB-SubCell"/>
</dbReference>
<evidence type="ECO:0000256" key="14">
    <source>
        <dbReference type="ARBA" id="ARBA00023034"/>
    </source>
</evidence>
<evidence type="ECO:0000256" key="11">
    <source>
        <dbReference type="ARBA" id="ARBA00022801"/>
    </source>
</evidence>
<keyword evidence="12" id="KW-0256">Endoplasmic reticulum</keyword>
<dbReference type="Pfam" id="PF04389">
    <property type="entry name" value="Peptidase_M28"/>
    <property type="match status" value="1"/>
</dbReference>
<keyword evidence="13" id="KW-0862">Zinc</keyword>
<evidence type="ECO:0000256" key="17">
    <source>
        <dbReference type="ARBA" id="ARBA00023180"/>
    </source>
</evidence>
<keyword evidence="11" id="KW-0378">Hydrolase</keyword>
<dbReference type="GO" id="GO:0046872">
    <property type="term" value="F:metal ion binding"/>
    <property type="evidence" value="ECO:0007669"/>
    <property type="project" value="UniProtKB-KW"/>
</dbReference>
<evidence type="ECO:0000256" key="12">
    <source>
        <dbReference type="ARBA" id="ARBA00022824"/>
    </source>
</evidence>
<comment type="caution">
    <text evidence="21">The sequence shown here is derived from an EMBL/GenBank/DDBJ whole genome shotgun (WGS) entry which is preliminary data.</text>
</comment>
<dbReference type="OrthoDB" id="9769665at2"/>
<evidence type="ECO:0000256" key="19">
    <source>
        <dbReference type="ARBA" id="ARBA00025833"/>
    </source>
</evidence>
<evidence type="ECO:0000256" key="8">
    <source>
        <dbReference type="ARBA" id="ARBA00022670"/>
    </source>
</evidence>
<evidence type="ECO:0000256" key="9">
    <source>
        <dbReference type="ARBA" id="ARBA00022723"/>
    </source>
</evidence>
<evidence type="ECO:0000256" key="2">
    <source>
        <dbReference type="ARBA" id="ARBA00004371"/>
    </source>
</evidence>
<evidence type="ECO:0000256" key="4">
    <source>
        <dbReference type="ARBA" id="ARBA00004613"/>
    </source>
</evidence>
<dbReference type="AlphaFoldDB" id="F3L3D6"/>
<dbReference type="eggNOG" id="COG2234">
    <property type="taxonomic scope" value="Bacteria"/>
</dbReference>
<evidence type="ECO:0000313" key="21">
    <source>
        <dbReference type="EMBL" id="EGG29208.1"/>
    </source>
</evidence>